<keyword evidence="1" id="KW-0812">Transmembrane</keyword>
<keyword evidence="1" id="KW-1133">Transmembrane helix</keyword>
<dbReference type="AlphaFoldDB" id="A0A841ZKM8"/>
<dbReference type="PIRSF" id="PIRSF037394">
    <property type="entry name" value="ABC_thiamine-permease_YkoE_prd"/>
    <property type="match status" value="1"/>
</dbReference>
<reference evidence="2 3" key="1">
    <citation type="submission" date="2020-03" db="EMBL/GenBank/DDBJ databases">
        <title>Soil Listeria distribution.</title>
        <authorList>
            <person name="Liao J."/>
            <person name="Wiedmann M."/>
        </authorList>
    </citation>
    <scope>NUCLEOTIDE SEQUENCE [LARGE SCALE GENOMIC DNA]</scope>
    <source>
        <strain evidence="2 3">FSL L7-1507</strain>
    </source>
</reference>
<feature type="transmembrane region" description="Helical" evidence="1">
    <location>
        <begin position="63"/>
        <end position="81"/>
    </location>
</feature>
<keyword evidence="2" id="KW-0547">Nucleotide-binding</keyword>
<sequence>MKWKMKEIVLVVVLSIVCGIVYLGWSTLYLPLSALLGPITSSLMFGIWIIASPITALIIQKPGVALISEIIAASVEVFTGSHFGLSSLLIGIFQGLGAELAFALFAYKKFSTFTVMLSGALAGVGSIIYQMISSGWSYFTPQMFATATVVTIVSGAVLGGLLGQLVVLALKKTGSLNGYAVAKNKEVK</sequence>
<dbReference type="Pfam" id="PF09819">
    <property type="entry name" value="ABC_cobalt"/>
    <property type="match status" value="1"/>
</dbReference>
<feature type="transmembrane region" description="Helical" evidence="1">
    <location>
        <begin position="7"/>
        <end position="25"/>
    </location>
</feature>
<keyword evidence="1" id="KW-0472">Membrane</keyword>
<evidence type="ECO:0000313" key="2">
    <source>
        <dbReference type="EMBL" id="MBC1520082.1"/>
    </source>
</evidence>
<dbReference type="EMBL" id="JAARRM010000001">
    <property type="protein sequence ID" value="MBC1520082.1"/>
    <property type="molecule type" value="Genomic_DNA"/>
</dbReference>
<comment type="caution">
    <text evidence="2">The sequence shown here is derived from an EMBL/GenBank/DDBJ whole genome shotgun (WGS) entry which is preliminary data.</text>
</comment>
<evidence type="ECO:0000313" key="3">
    <source>
        <dbReference type="Proteomes" id="UP000559885"/>
    </source>
</evidence>
<dbReference type="GO" id="GO:0005524">
    <property type="term" value="F:ATP binding"/>
    <property type="evidence" value="ECO:0007669"/>
    <property type="project" value="UniProtKB-KW"/>
</dbReference>
<dbReference type="RefSeq" id="WP_185371693.1">
    <property type="nucleotide sequence ID" value="NZ_JAARRM010000001.1"/>
</dbReference>
<dbReference type="Proteomes" id="UP000559885">
    <property type="component" value="Unassembled WGS sequence"/>
</dbReference>
<protein>
    <submittedName>
        <fullName evidence="2">ABC transporter ATP-binding protein</fullName>
    </submittedName>
</protein>
<proteinExistence type="predicted"/>
<keyword evidence="2" id="KW-0067">ATP-binding</keyword>
<feature type="transmembrane region" description="Helical" evidence="1">
    <location>
        <begin position="113"/>
        <end position="132"/>
    </location>
</feature>
<gene>
    <name evidence="2" type="ORF">HB912_00295</name>
</gene>
<name>A0A841ZKM8_9LIST</name>
<organism evidence="2 3">
    <name type="scientific">Listeria aquatica</name>
    <dbReference type="NCBI Taxonomy" id="1494960"/>
    <lineage>
        <taxon>Bacteria</taxon>
        <taxon>Bacillati</taxon>
        <taxon>Bacillota</taxon>
        <taxon>Bacilli</taxon>
        <taxon>Bacillales</taxon>
        <taxon>Listeriaceae</taxon>
        <taxon>Listeria</taxon>
    </lineage>
</organism>
<feature type="transmembrane region" description="Helical" evidence="1">
    <location>
        <begin position="144"/>
        <end position="170"/>
    </location>
</feature>
<feature type="transmembrane region" description="Helical" evidence="1">
    <location>
        <begin position="31"/>
        <end position="51"/>
    </location>
</feature>
<accession>A0A841ZKM8</accession>
<feature type="transmembrane region" description="Helical" evidence="1">
    <location>
        <begin position="87"/>
        <end position="106"/>
    </location>
</feature>
<evidence type="ECO:0000256" key="1">
    <source>
        <dbReference type="SAM" id="Phobius"/>
    </source>
</evidence>
<dbReference type="InterPro" id="IPR017195">
    <property type="entry name" value="ABC_thiamin-permease_prd"/>
</dbReference>